<keyword evidence="1" id="KW-0472">Membrane</keyword>
<evidence type="ECO:0000313" key="3">
    <source>
        <dbReference type="EMBL" id="PKD43301.1"/>
    </source>
</evidence>
<protein>
    <submittedName>
        <fullName evidence="3">DUF2892 domain-containing protein</fullName>
    </submittedName>
</protein>
<dbReference type="Pfam" id="PF11127">
    <property type="entry name" value="YgaP-like_TM"/>
    <property type="match status" value="1"/>
</dbReference>
<accession>A0A2N0VGI5</accession>
<keyword evidence="1" id="KW-0812">Transmembrane</keyword>
<reference evidence="3 4" key="1">
    <citation type="submission" date="2017-11" db="EMBL/GenBank/DDBJ databases">
        <title>Rhodohalobacter 15182 sp. nov., isolated from a salt lake.</title>
        <authorList>
            <person name="Han S."/>
        </authorList>
    </citation>
    <scope>NUCLEOTIDE SEQUENCE [LARGE SCALE GENOMIC DNA]</scope>
    <source>
        <strain evidence="3 4">15182</strain>
    </source>
</reference>
<feature type="transmembrane region" description="Helical" evidence="1">
    <location>
        <begin position="35"/>
        <end position="57"/>
    </location>
</feature>
<dbReference type="InterPro" id="IPR021309">
    <property type="entry name" value="YgaP-like_TM"/>
</dbReference>
<sequence length="66" mass="6995">MKKNMGNIDRGLRVIVALVVAVLYFTGLISGTVAIILGILAAVFILTSLVGTCPLYLPFGLSTKKE</sequence>
<comment type="caution">
    <text evidence="3">The sequence shown here is derived from an EMBL/GenBank/DDBJ whole genome shotgun (WGS) entry which is preliminary data.</text>
</comment>
<evidence type="ECO:0000259" key="2">
    <source>
        <dbReference type="Pfam" id="PF11127"/>
    </source>
</evidence>
<gene>
    <name evidence="3" type="ORF">CWD77_11865</name>
</gene>
<dbReference type="AlphaFoldDB" id="A0A2N0VGI5"/>
<feature type="transmembrane region" description="Helical" evidence="1">
    <location>
        <begin position="12"/>
        <end position="29"/>
    </location>
</feature>
<dbReference type="OrthoDB" id="9804804at2"/>
<feature type="domain" description="Inner membrane protein YgaP-like transmembrane" evidence="2">
    <location>
        <begin position="1"/>
        <end position="65"/>
    </location>
</feature>
<name>A0A2N0VGI5_9BACT</name>
<evidence type="ECO:0000256" key="1">
    <source>
        <dbReference type="SAM" id="Phobius"/>
    </source>
</evidence>
<dbReference type="Proteomes" id="UP000233398">
    <property type="component" value="Unassembled WGS sequence"/>
</dbReference>
<evidence type="ECO:0000313" key="4">
    <source>
        <dbReference type="Proteomes" id="UP000233398"/>
    </source>
</evidence>
<dbReference type="RefSeq" id="WP_101073776.1">
    <property type="nucleotide sequence ID" value="NZ_PISP01000003.1"/>
</dbReference>
<keyword evidence="1" id="KW-1133">Transmembrane helix</keyword>
<keyword evidence="4" id="KW-1185">Reference proteome</keyword>
<proteinExistence type="predicted"/>
<dbReference type="EMBL" id="PISP01000003">
    <property type="protein sequence ID" value="PKD43301.1"/>
    <property type="molecule type" value="Genomic_DNA"/>
</dbReference>
<organism evidence="3 4">
    <name type="scientific">Rhodohalobacter barkolensis</name>
    <dbReference type="NCBI Taxonomy" id="2053187"/>
    <lineage>
        <taxon>Bacteria</taxon>
        <taxon>Pseudomonadati</taxon>
        <taxon>Balneolota</taxon>
        <taxon>Balneolia</taxon>
        <taxon>Balneolales</taxon>
        <taxon>Balneolaceae</taxon>
        <taxon>Rhodohalobacter</taxon>
    </lineage>
</organism>